<reference evidence="2 3" key="2">
    <citation type="submission" date="2018-11" db="EMBL/GenBank/DDBJ databases">
        <authorList>
            <consortium name="Pathogen Informatics"/>
        </authorList>
    </citation>
    <scope>NUCLEOTIDE SEQUENCE [LARGE SCALE GENOMIC DNA]</scope>
</reference>
<dbReference type="Proteomes" id="UP000267096">
    <property type="component" value="Unassembled WGS sequence"/>
</dbReference>
<reference evidence="4" key="1">
    <citation type="submission" date="2017-02" db="UniProtKB">
        <authorList>
            <consortium name="WormBaseParasite"/>
        </authorList>
    </citation>
    <scope>IDENTIFICATION</scope>
</reference>
<evidence type="ECO:0000313" key="3">
    <source>
        <dbReference type="Proteomes" id="UP000267096"/>
    </source>
</evidence>
<dbReference type="AlphaFoldDB" id="A0A0M3K602"/>
<sequence length="76" mass="8348">MFRRPPTELELKNEDIDAMEDALLKLANKIKAKPVDMEGGDEAEVQPRMGLPPSPRIVSPSARDSNTTEQSDVSAL</sequence>
<name>A0A0M3K602_ANISI</name>
<proteinExistence type="predicted"/>
<evidence type="ECO:0000313" key="2">
    <source>
        <dbReference type="EMBL" id="VDK56074.1"/>
    </source>
</evidence>
<organism evidence="4">
    <name type="scientific">Anisakis simplex</name>
    <name type="common">Herring worm</name>
    <dbReference type="NCBI Taxonomy" id="6269"/>
    <lineage>
        <taxon>Eukaryota</taxon>
        <taxon>Metazoa</taxon>
        <taxon>Ecdysozoa</taxon>
        <taxon>Nematoda</taxon>
        <taxon>Chromadorea</taxon>
        <taxon>Rhabditida</taxon>
        <taxon>Spirurina</taxon>
        <taxon>Ascaridomorpha</taxon>
        <taxon>Ascaridoidea</taxon>
        <taxon>Anisakidae</taxon>
        <taxon>Anisakis</taxon>
        <taxon>Anisakis simplex complex</taxon>
    </lineage>
</organism>
<evidence type="ECO:0000256" key="1">
    <source>
        <dbReference type="SAM" id="MobiDB-lite"/>
    </source>
</evidence>
<feature type="compositionally biased region" description="Polar residues" evidence="1">
    <location>
        <begin position="62"/>
        <end position="76"/>
    </location>
</feature>
<keyword evidence="3" id="KW-1185">Reference proteome</keyword>
<feature type="region of interest" description="Disordered" evidence="1">
    <location>
        <begin position="32"/>
        <end position="76"/>
    </location>
</feature>
<evidence type="ECO:0000313" key="4">
    <source>
        <dbReference type="WBParaSite" id="ASIM_0001639301-mRNA-1"/>
    </source>
</evidence>
<dbReference type="WBParaSite" id="ASIM_0001639301-mRNA-1">
    <property type="protein sequence ID" value="ASIM_0001639301-mRNA-1"/>
    <property type="gene ID" value="ASIM_0001639301"/>
</dbReference>
<dbReference type="EMBL" id="UYRR01032574">
    <property type="protein sequence ID" value="VDK56074.1"/>
    <property type="molecule type" value="Genomic_DNA"/>
</dbReference>
<protein>
    <submittedName>
        <fullName evidence="4">Charged multivesicular body protein 7</fullName>
    </submittedName>
</protein>
<accession>A0A0M3K602</accession>
<gene>
    <name evidence="2" type="ORF">ASIM_LOCUS15801</name>
</gene>